<dbReference type="InterPro" id="IPR011042">
    <property type="entry name" value="6-blade_b-propeller_TolB-like"/>
</dbReference>
<evidence type="ECO:0000256" key="3">
    <source>
        <dbReference type="SAM" id="SignalP"/>
    </source>
</evidence>
<dbReference type="AlphaFoldDB" id="A0A6J4K014"/>
<organism evidence="4">
    <name type="scientific">uncultured Gemmatimonadaceae bacterium</name>
    <dbReference type="NCBI Taxonomy" id="246130"/>
    <lineage>
        <taxon>Bacteria</taxon>
        <taxon>Pseudomonadati</taxon>
        <taxon>Gemmatimonadota</taxon>
        <taxon>Gemmatimonadia</taxon>
        <taxon>Gemmatimonadales</taxon>
        <taxon>Gemmatimonadaceae</taxon>
        <taxon>environmental samples</taxon>
    </lineage>
</organism>
<dbReference type="SUPFAM" id="SSF82171">
    <property type="entry name" value="DPP6 N-terminal domain-like"/>
    <property type="match status" value="1"/>
</dbReference>
<dbReference type="PANTHER" id="PTHR36842">
    <property type="entry name" value="PROTEIN TOLB HOMOLOG"/>
    <property type="match status" value="1"/>
</dbReference>
<evidence type="ECO:0000256" key="2">
    <source>
        <dbReference type="SAM" id="MobiDB-lite"/>
    </source>
</evidence>
<sequence length="637" mass="68915">MTRVRRLAALAALAALALPAPTAAQLPRAHLDWRTAETPHFRYHFPAAAERWTLDLASRMEAVSDAVAALVGGGPRERVTVVVEDPLAAANGSAWPALDRPVIYVWPTPAPARSSIGHSRSWAEELAVHEFAHIAHLTRPSRNRRDRLIWRLSPIPTGPIVRRTPRWAIEGYATYVEGRLTGSGRPYGAARAAALREWALEGQLPRYGDLNGVGGYRGGEMAYLAGSAFLEWLVARNGEASLPQLWRRLSARRRRSFDEAFAGVYGAGPAALYGRFTAELTGRALAAERALGVDSAGTGELVLAPRDYGVDDPAASPTGDRIAVRVRRRDRPGPVLVVRAAADTVTDRERRARDRDRRRDPEDVPAVDALPRARRVVARLEPTPESGYEEPRFFADGRRVLVSRWTARADGSVRPDLYEWTLRGGRVRRITVGAGVHGADPAPDGRRAAAVRCDFGICDLVAVDLASGRVTLLEAGALDRSYDRPRFSPDGRTVAVAVQERGRWRIRLLDVARPGLVARDLATPDSASRYEPAFTRDGRTLLVTSERGGVPNVEAVELATGATRTVTAVSGAASAPTVGADDSATYFLHLRAEGLELRRIAIAPRARLAAPVGDSALVPALPLRAAAVVDTFARGPV</sequence>
<dbReference type="EMBL" id="CADCTU010000050">
    <property type="protein sequence ID" value="CAA9292304.1"/>
    <property type="molecule type" value="Genomic_DNA"/>
</dbReference>
<name>A0A6J4K014_9BACT</name>
<feature type="chain" id="PRO_5026694410" description="TolB protein, periplasmic protein involved in the tonb-independent uptake of group A colicins" evidence="3">
    <location>
        <begin position="25"/>
        <end position="637"/>
    </location>
</feature>
<evidence type="ECO:0000256" key="1">
    <source>
        <dbReference type="ARBA" id="ARBA00009820"/>
    </source>
</evidence>
<evidence type="ECO:0008006" key="5">
    <source>
        <dbReference type="Google" id="ProtNLM"/>
    </source>
</evidence>
<protein>
    <recommendedName>
        <fullName evidence="5">TolB protein, periplasmic protein involved in the tonb-independent uptake of group A colicins</fullName>
    </recommendedName>
</protein>
<dbReference type="Pfam" id="PF07676">
    <property type="entry name" value="PD40"/>
    <property type="match status" value="2"/>
</dbReference>
<proteinExistence type="inferred from homology"/>
<gene>
    <name evidence="4" type="ORF">AVDCRST_MAG11-199</name>
</gene>
<comment type="similarity">
    <text evidence="1">Belongs to the TolB family.</text>
</comment>
<feature type="compositionally biased region" description="Basic and acidic residues" evidence="2">
    <location>
        <begin position="346"/>
        <end position="362"/>
    </location>
</feature>
<reference evidence="4" key="1">
    <citation type="submission" date="2020-02" db="EMBL/GenBank/DDBJ databases">
        <authorList>
            <person name="Meier V. D."/>
        </authorList>
    </citation>
    <scope>NUCLEOTIDE SEQUENCE</scope>
    <source>
        <strain evidence="4">AVDCRST_MAG11</strain>
    </source>
</reference>
<keyword evidence="3" id="KW-0732">Signal</keyword>
<evidence type="ECO:0000313" key="4">
    <source>
        <dbReference type="EMBL" id="CAA9292304.1"/>
    </source>
</evidence>
<dbReference type="Gene3D" id="2.120.10.30">
    <property type="entry name" value="TolB, C-terminal domain"/>
    <property type="match status" value="1"/>
</dbReference>
<dbReference type="InterPro" id="IPR011659">
    <property type="entry name" value="WD40"/>
</dbReference>
<accession>A0A6J4K014</accession>
<feature type="region of interest" description="Disordered" evidence="2">
    <location>
        <begin position="346"/>
        <end position="365"/>
    </location>
</feature>
<feature type="signal peptide" evidence="3">
    <location>
        <begin position="1"/>
        <end position="24"/>
    </location>
</feature>
<feature type="non-terminal residue" evidence="4">
    <location>
        <position position="637"/>
    </location>
</feature>